<evidence type="ECO:0000256" key="1">
    <source>
        <dbReference type="SAM" id="MobiDB-lite"/>
    </source>
</evidence>
<reference evidence="2 3" key="1">
    <citation type="journal article" date="2018" name="Mol. Biol. Evol.">
        <title>Broad Genomic Sampling Reveals a Smut Pathogenic Ancestry of the Fungal Clade Ustilaginomycotina.</title>
        <authorList>
            <person name="Kijpornyongpan T."/>
            <person name="Mondo S.J."/>
            <person name="Barry K."/>
            <person name="Sandor L."/>
            <person name="Lee J."/>
            <person name="Lipzen A."/>
            <person name="Pangilinan J."/>
            <person name="LaButti K."/>
            <person name="Hainaut M."/>
            <person name="Henrissat B."/>
            <person name="Grigoriev I.V."/>
            <person name="Spatafora J.W."/>
            <person name="Aime M.C."/>
        </authorList>
    </citation>
    <scope>NUCLEOTIDE SEQUENCE [LARGE SCALE GENOMIC DNA]</scope>
    <source>
        <strain evidence="2 3">MCA 4198</strain>
    </source>
</reference>
<feature type="compositionally biased region" description="Basic and acidic residues" evidence="1">
    <location>
        <begin position="44"/>
        <end position="63"/>
    </location>
</feature>
<evidence type="ECO:0000313" key="3">
    <source>
        <dbReference type="Proteomes" id="UP000245768"/>
    </source>
</evidence>
<organism evidence="2 3">
    <name type="scientific">Acaromyces ingoldii</name>
    <dbReference type="NCBI Taxonomy" id="215250"/>
    <lineage>
        <taxon>Eukaryota</taxon>
        <taxon>Fungi</taxon>
        <taxon>Dikarya</taxon>
        <taxon>Basidiomycota</taxon>
        <taxon>Ustilaginomycotina</taxon>
        <taxon>Exobasidiomycetes</taxon>
        <taxon>Exobasidiales</taxon>
        <taxon>Cryptobasidiaceae</taxon>
        <taxon>Acaromyces</taxon>
    </lineage>
</organism>
<accession>A0A316YYQ6</accession>
<dbReference type="EMBL" id="KZ819634">
    <property type="protein sequence ID" value="PWN93914.1"/>
    <property type="molecule type" value="Genomic_DNA"/>
</dbReference>
<dbReference type="RefSeq" id="XP_025381112.1">
    <property type="nucleotide sequence ID" value="XM_025525450.1"/>
</dbReference>
<dbReference type="GeneID" id="37047366"/>
<gene>
    <name evidence="2" type="ORF">FA10DRAFT_35286</name>
</gene>
<keyword evidence="3" id="KW-1185">Reference proteome</keyword>
<proteinExistence type="predicted"/>
<feature type="compositionally biased region" description="Low complexity" evidence="1">
    <location>
        <begin position="66"/>
        <end position="77"/>
    </location>
</feature>
<feature type="region of interest" description="Disordered" evidence="1">
    <location>
        <begin position="44"/>
        <end position="87"/>
    </location>
</feature>
<evidence type="ECO:0000313" key="2">
    <source>
        <dbReference type="EMBL" id="PWN93914.1"/>
    </source>
</evidence>
<dbReference type="AlphaFoldDB" id="A0A316YYQ6"/>
<dbReference type="OrthoDB" id="2684236at2759"/>
<dbReference type="InParanoid" id="A0A316YYQ6"/>
<dbReference type="Proteomes" id="UP000245768">
    <property type="component" value="Unassembled WGS sequence"/>
</dbReference>
<protein>
    <submittedName>
        <fullName evidence="2">Uncharacterized protein</fullName>
    </submittedName>
</protein>
<name>A0A316YYQ6_9BASI</name>
<sequence>MVGYSRKGGKFHIGYYAHEPVVAGEDLRHHLRLLAAFQALRRRASQETTRRDAPPAYSEKESDQESSLPLAPSTSTTERGSPPAFDDEANSASLWNTFLVRALHRFEVYLEKVLTPTNTRADPRPRFRNLILTPHLIGLSRDGLNKLDDEPEPRPFEVPDNLLPPLDVALI</sequence>
<dbReference type="STRING" id="215250.A0A316YYQ6"/>